<evidence type="ECO:0000313" key="1">
    <source>
        <dbReference type="EMBL" id="PVY83701.1"/>
    </source>
</evidence>
<dbReference type="AlphaFoldDB" id="A0A2U1D7P7"/>
<dbReference type="RefSeq" id="WP_165806783.1">
    <property type="nucleotide sequence ID" value="NZ_CAKOEX010000005.1"/>
</dbReference>
<protein>
    <submittedName>
        <fullName evidence="1">Uncharacterized protein</fullName>
    </submittedName>
</protein>
<accession>A0A2U1D7P7</accession>
<name>A0A2U1D7P7_9LACO</name>
<sequence>MQTKVVSAVTDNGLEKKLNSAINDIEQQGHEVINLKGISSGYCVIIMYK</sequence>
<proteinExistence type="predicted"/>
<dbReference type="EMBL" id="QEKT01000006">
    <property type="protein sequence ID" value="PVY83701.1"/>
    <property type="molecule type" value="Genomic_DNA"/>
</dbReference>
<reference evidence="1 2" key="1">
    <citation type="submission" date="2018-04" db="EMBL/GenBank/DDBJ databases">
        <title>Genomic Encyclopedia of Type Strains, Phase IV (KMG-IV): sequencing the most valuable type-strain genomes for metagenomic binning, comparative biology and taxonomic classification.</title>
        <authorList>
            <person name="Goeker M."/>
        </authorList>
    </citation>
    <scope>NUCLEOTIDE SEQUENCE [LARGE SCALE GENOMIC DNA]</scope>
    <source>
        <strain evidence="1 2">DSM 28795</strain>
    </source>
</reference>
<keyword evidence="2" id="KW-1185">Reference proteome</keyword>
<dbReference type="Proteomes" id="UP000245433">
    <property type="component" value="Unassembled WGS sequence"/>
</dbReference>
<organism evidence="1 2">
    <name type="scientific">Convivina intestini</name>
    <dbReference type="NCBI Taxonomy" id="1505726"/>
    <lineage>
        <taxon>Bacteria</taxon>
        <taxon>Bacillati</taxon>
        <taxon>Bacillota</taxon>
        <taxon>Bacilli</taxon>
        <taxon>Lactobacillales</taxon>
        <taxon>Lactobacillaceae</taxon>
        <taxon>Convivina</taxon>
    </lineage>
</organism>
<gene>
    <name evidence="1" type="ORF">C7384_10611</name>
</gene>
<evidence type="ECO:0000313" key="2">
    <source>
        <dbReference type="Proteomes" id="UP000245433"/>
    </source>
</evidence>
<comment type="caution">
    <text evidence="1">The sequence shown here is derived from an EMBL/GenBank/DDBJ whole genome shotgun (WGS) entry which is preliminary data.</text>
</comment>